<dbReference type="PANTHER" id="PTHR45228:SF4">
    <property type="entry name" value="LIPOPROTEIN"/>
    <property type="match status" value="1"/>
</dbReference>
<feature type="domain" description="HD-GYP" evidence="2">
    <location>
        <begin position="255"/>
        <end position="451"/>
    </location>
</feature>
<comment type="caution">
    <text evidence="3">The sequence shown here is derived from an EMBL/GenBank/DDBJ whole genome shotgun (WGS) entry which is preliminary data.</text>
</comment>
<dbReference type="Pfam" id="PF13487">
    <property type="entry name" value="HD_5"/>
    <property type="match status" value="2"/>
</dbReference>
<dbReference type="PROSITE" id="PS50043">
    <property type="entry name" value="HTH_LUXR_2"/>
    <property type="match status" value="1"/>
</dbReference>
<dbReference type="InterPro" id="IPR000792">
    <property type="entry name" value="Tscrpt_reg_LuxR_C"/>
</dbReference>
<dbReference type="Gene3D" id="1.10.10.10">
    <property type="entry name" value="Winged helix-like DNA-binding domain superfamily/Winged helix DNA-binding domain"/>
    <property type="match status" value="1"/>
</dbReference>
<feature type="domain" description="HD-GYP" evidence="2">
    <location>
        <begin position="25"/>
        <end position="240"/>
    </location>
</feature>
<dbReference type="Gene3D" id="1.10.3210.10">
    <property type="entry name" value="Hypothetical protein af1432"/>
    <property type="match status" value="2"/>
</dbReference>
<reference evidence="3 4" key="1">
    <citation type="submission" date="2023-06" db="EMBL/GenBank/DDBJ databases">
        <title>Microbacterium sp. nov., isolated from a waste landfill.</title>
        <authorList>
            <person name="Wen W."/>
        </authorList>
    </citation>
    <scope>NUCLEOTIDE SEQUENCE [LARGE SCALE GENOMIC DNA]</scope>
    <source>
        <strain evidence="3 4">ASV49</strain>
    </source>
</reference>
<dbReference type="InterPro" id="IPR016032">
    <property type="entry name" value="Sig_transdc_resp-reg_C-effctor"/>
</dbReference>
<dbReference type="SMART" id="SM00421">
    <property type="entry name" value="HTH_LUXR"/>
    <property type="match status" value="1"/>
</dbReference>
<evidence type="ECO:0000313" key="3">
    <source>
        <dbReference type="EMBL" id="MDL9977757.1"/>
    </source>
</evidence>
<sequence length="517" mass="55067">MGVTRAAPTRAELLAALSIAIDLGLGQPAEHMLRSAVLASRLAERLELAEAQRAGAYDATLLMWIGCTADSQEYARWFGDDIAVRSASYLVDWSGLPFVRFLVGHVAQGRPLTARAATLAEMMVDARGHLAQLLHSHCLSASMLAARLGMPRDVQAAIAAAFERYDGRGLPNGLRGGDIPIEMRVAQLADTAEVHARLGGVDAAVAMAVERRGRQFDPVVVDAFVAEAATLLDIPHGADAWTAALDCAPDQEPLTDAVLDETLAAIGDFADLKCPFMVGHSRGVADLVQSAAPVMGMAPEQTITLRRAAHLHDVGRLGVSNLVWSKEGPLGAEDWERVRMHPYLGGRVLAHVPGLAAEAALVRAHHERLDGSGYPAGTAATGLSRADRLLAAAVAYRSATEPRPYRPAFEPPQAIERLEQRAARGQLDPDAVAAIATTVRGRASRRALPDGLTPREAEILMLVAQGRSNRDIAGILSLSEKTVRNHVEHTYAKIGVVNRVGASLYAIDHGFLGRPGV</sequence>
<dbReference type="PRINTS" id="PR00038">
    <property type="entry name" value="HTHLUXR"/>
</dbReference>
<dbReference type="Pfam" id="PF00196">
    <property type="entry name" value="GerE"/>
    <property type="match status" value="1"/>
</dbReference>
<dbReference type="InterPro" id="IPR037522">
    <property type="entry name" value="HD_GYP_dom"/>
</dbReference>
<dbReference type="PROSITE" id="PS00622">
    <property type="entry name" value="HTH_LUXR_1"/>
    <property type="match status" value="1"/>
</dbReference>
<feature type="domain" description="HTH luxR-type" evidence="1">
    <location>
        <begin position="445"/>
        <end position="510"/>
    </location>
</feature>
<accession>A0ABT7MTH7</accession>
<dbReference type="RefSeq" id="WP_286285530.1">
    <property type="nucleotide sequence ID" value="NZ_JASXSZ010000001.1"/>
</dbReference>
<dbReference type="SUPFAM" id="SSF109604">
    <property type="entry name" value="HD-domain/PDEase-like"/>
    <property type="match status" value="2"/>
</dbReference>
<evidence type="ECO:0000259" key="2">
    <source>
        <dbReference type="PROSITE" id="PS51832"/>
    </source>
</evidence>
<dbReference type="CDD" id="cd06170">
    <property type="entry name" value="LuxR_C_like"/>
    <property type="match status" value="1"/>
</dbReference>
<keyword evidence="4" id="KW-1185">Reference proteome</keyword>
<evidence type="ECO:0000259" key="1">
    <source>
        <dbReference type="PROSITE" id="PS50043"/>
    </source>
</evidence>
<dbReference type="InterPro" id="IPR036388">
    <property type="entry name" value="WH-like_DNA-bd_sf"/>
</dbReference>
<evidence type="ECO:0000313" key="4">
    <source>
        <dbReference type="Proteomes" id="UP001235064"/>
    </source>
</evidence>
<dbReference type="InterPro" id="IPR052020">
    <property type="entry name" value="Cyclic_di-GMP/3'3'-cGAMP_PDE"/>
</dbReference>
<gene>
    <name evidence="3" type="ORF">QSV35_00285</name>
</gene>
<dbReference type="PROSITE" id="PS51832">
    <property type="entry name" value="HD_GYP"/>
    <property type="match status" value="2"/>
</dbReference>
<dbReference type="Proteomes" id="UP001235064">
    <property type="component" value="Unassembled WGS sequence"/>
</dbReference>
<dbReference type="SUPFAM" id="SSF46894">
    <property type="entry name" value="C-terminal effector domain of the bipartite response regulators"/>
    <property type="match status" value="1"/>
</dbReference>
<protein>
    <submittedName>
        <fullName evidence="3">HD domain-containing phosphohydrolase</fullName>
    </submittedName>
</protein>
<organism evidence="3 4">
    <name type="scientific">Microbacterium candidum</name>
    <dbReference type="NCBI Taxonomy" id="3041922"/>
    <lineage>
        <taxon>Bacteria</taxon>
        <taxon>Bacillati</taxon>
        <taxon>Actinomycetota</taxon>
        <taxon>Actinomycetes</taxon>
        <taxon>Micrococcales</taxon>
        <taxon>Microbacteriaceae</taxon>
        <taxon>Microbacterium</taxon>
    </lineage>
</organism>
<dbReference type="EMBL" id="JASXSZ010000001">
    <property type="protein sequence ID" value="MDL9977757.1"/>
    <property type="molecule type" value="Genomic_DNA"/>
</dbReference>
<dbReference type="PANTHER" id="PTHR45228">
    <property type="entry name" value="CYCLIC DI-GMP PHOSPHODIESTERASE TM_0186-RELATED"/>
    <property type="match status" value="1"/>
</dbReference>
<proteinExistence type="predicted"/>
<dbReference type="InterPro" id="IPR003607">
    <property type="entry name" value="HD/PDEase_dom"/>
</dbReference>
<name>A0ABT7MTH7_9MICO</name>
<dbReference type="CDD" id="cd00077">
    <property type="entry name" value="HDc"/>
    <property type="match status" value="1"/>
</dbReference>